<keyword evidence="8" id="KW-0964">Secreted</keyword>
<keyword evidence="12" id="KW-0735">Signal-anchor</keyword>
<gene>
    <name evidence="25" type="ORF">BDDG_04560</name>
</gene>
<dbReference type="Pfam" id="PF00332">
    <property type="entry name" value="Glyco_hydro_17"/>
    <property type="match status" value="1"/>
</dbReference>
<dbReference type="InterPro" id="IPR000490">
    <property type="entry name" value="Glyco_hydro_17"/>
</dbReference>
<keyword evidence="11" id="KW-0378">Hydrolase</keyword>
<dbReference type="InterPro" id="IPR050732">
    <property type="entry name" value="Beta-glucan_modifiers"/>
</dbReference>
<evidence type="ECO:0000256" key="22">
    <source>
        <dbReference type="RuleBase" id="RU004335"/>
    </source>
</evidence>
<dbReference type="GO" id="GO:0005886">
    <property type="term" value="C:plasma membrane"/>
    <property type="evidence" value="ECO:0007669"/>
    <property type="project" value="UniProtKB-SubCell"/>
</dbReference>
<dbReference type="GO" id="GO:0009986">
    <property type="term" value="C:cell surface"/>
    <property type="evidence" value="ECO:0007669"/>
    <property type="project" value="TreeGrafter"/>
</dbReference>
<evidence type="ECO:0000256" key="6">
    <source>
        <dbReference type="ARBA" id="ARBA00022475"/>
    </source>
</evidence>
<dbReference type="GO" id="GO:0000272">
    <property type="term" value="P:polysaccharide catabolic process"/>
    <property type="evidence" value="ECO:0007669"/>
    <property type="project" value="UniProtKB-KW"/>
</dbReference>
<keyword evidence="14 24" id="KW-0472">Membrane</keyword>
<dbReference type="InterPro" id="IPR017853">
    <property type="entry name" value="GH"/>
</dbReference>
<keyword evidence="10" id="KW-0732">Signal</keyword>
<evidence type="ECO:0000256" key="7">
    <source>
        <dbReference type="ARBA" id="ARBA00022512"/>
    </source>
</evidence>
<dbReference type="HOGENOM" id="CLU_011476_0_0_1"/>
<feature type="region of interest" description="Disordered" evidence="23">
    <location>
        <begin position="185"/>
        <end position="229"/>
    </location>
</feature>
<evidence type="ECO:0000256" key="16">
    <source>
        <dbReference type="ARBA" id="ARBA00023277"/>
    </source>
</evidence>
<evidence type="ECO:0000256" key="14">
    <source>
        <dbReference type="ARBA" id="ARBA00023136"/>
    </source>
</evidence>
<organism evidence="25">
    <name type="scientific">Ajellomyces dermatitidis (strain ATCC 18188 / CBS 674.68)</name>
    <name type="common">Blastomyces dermatitidis</name>
    <dbReference type="NCBI Taxonomy" id="653446"/>
    <lineage>
        <taxon>Eukaryota</taxon>
        <taxon>Fungi</taxon>
        <taxon>Dikarya</taxon>
        <taxon>Ascomycota</taxon>
        <taxon>Pezizomycotina</taxon>
        <taxon>Eurotiomycetes</taxon>
        <taxon>Eurotiomycetidae</taxon>
        <taxon>Onygenales</taxon>
        <taxon>Ajellomycetaceae</taxon>
        <taxon>Blastomyces</taxon>
    </lineage>
</organism>
<keyword evidence="6" id="KW-1003">Cell membrane</keyword>
<protein>
    <recommendedName>
        <fullName evidence="5">glucan endo-1,3-beta-D-glucosidase</fullName>
        <ecNumber evidence="5">3.2.1.39</ecNumber>
    </recommendedName>
    <alternativeName>
        <fullName evidence="21">Endo-1,3-beta-glucanase btgC</fullName>
    </alternativeName>
    <alternativeName>
        <fullName evidence="20">Laminarinase btgC</fullName>
    </alternativeName>
</protein>
<dbReference type="Proteomes" id="UP000007802">
    <property type="component" value="Unassembled WGS sequence"/>
</dbReference>
<dbReference type="SUPFAM" id="SSF51445">
    <property type="entry name" value="(Trans)glycosidases"/>
    <property type="match status" value="1"/>
</dbReference>
<evidence type="ECO:0000313" key="25">
    <source>
        <dbReference type="EMBL" id="EGE81617.1"/>
    </source>
</evidence>
<proteinExistence type="inferred from homology"/>
<evidence type="ECO:0000256" key="13">
    <source>
        <dbReference type="ARBA" id="ARBA00022989"/>
    </source>
</evidence>
<dbReference type="AlphaFoldDB" id="F2TEF4"/>
<dbReference type="Gene3D" id="3.20.20.80">
    <property type="entry name" value="Glycosidases"/>
    <property type="match status" value="2"/>
</dbReference>
<dbReference type="EC" id="3.2.1.39" evidence="5"/>
<evidence type="ECO:0000256" key="23">
    <source>
        <dbReference type="SAM" id="MobiDB-lite"/>
    </source>
</evidence>
<evidence type="ECO:0000256" key="21">
    <source>
        <dbReference type="ARBA" id="ARBA00043078"/>
    </source>
</evidence>
<evidence type="ECO:0000256" key="9">
    <source>
        <dbReference type="ARBA" id="ARBA00022692"/>
    </source>
</evidence>
<sequence>MAYRYHNDADAGYDAHGGSIARSRGSPQTSSQPSYYADNPHASPSSHSSHSPHSPLSAARLHPAAHPDSAYSKLRKQRPGGYQDSHTTPVSPVSPVHYNFPSPTPPPHAQRRPAASRDTEYTQSSQTTSRVAPVGDSWGAAAAAGGIAGTALGTAHSPNEHQRGFDTMPGGHDGIGQNQYYYESSERGENGNTMGSDHPYTSAPQDMPPMGSSRSPGGQDPYSSNVGLGASMDGTGQVTPGQRSLYSNSNNGHQQYIQYGGAGGFYDDPYQRSHHNSWGPVNAEPINPNDIIDDGDDGFMRKPQRRSMLSLGKNSSHNSLPAAGAGGAVTGAAAGRALASLPARIQGQTTGGPDGGPEYDAVSTEKSEWLSNQKHGNKIMKWIVGIIIALVVIGIVGGIVGGILGSRNRNSGGRGGQSSDDDLATNGDLNKDSPEIKELMAMEGLYKVFPGMDYTPWGTQYPLCLTYPPSQNNVTRDMAVLSMLTNTVRLYGTDCNQTQMVLHAMQRLELKDMKLWLGVWIDNNATTNDRQMEQLYEIVRETKNKSVFMGVIVGNEVLYRGKNSNSPLTTTTALVKYMQEVKSQLKSMGADMPVATSDLGDNWTPELAKEADVIMANVHPFFAGVAVDEAASWAWSFWQDQNVALTRGTDKHHIISEIGWPSGGGNNCSPNPCQTKTAGSVAGVEELNRFMETWVCQSLDNGTDYFWFEAFDEPWKASYNEPHLGKEWEDKWGLMDPGRNLKPGLRIPSCGGRTAA</sequence>
<dbReference type="GO" id="GO:0009277">
    <property type="term" value="C:fungal-type cell wall"/>
    <property type="evidence" value="ECO:0007669"/>
    <property type="project" value="TreeGrafter"/>
</dbReference>
<feature type="compositionally biased region" description="Low complexity" evidence="23">
    <location>
        <begin position="40"/>
        <end position="59"/>
    </location>
</feature>
<evidence type="ECO:0000256" key="2">
    <source>
        <dbReference type="ARBA" id="ARBA00004191"/>
    </source>
</evidence>
<dbReference type="FunFam" id="3.20.20.80:FF:000151">
    <property type="entry name" value="Glucan endo-1,3-beta-glucosidase btgC"/>
    <property type="match status" value="1"/>
</dbReference>
<evidence type="ECO:0000256" key="5">
    <source>
        <dbReference type="ARBA" id="ARBA00012780"/>
    </source>
</evidence>
<evidence type="ECO:0000256" key="12">
    <source>
        <dbReference type="ARBA" id="ARBA00022968"/>
    </source>
</evidence>
<dbReference type="EMBL" id="GG749427">
    <property type="protein sequence ID" value="EGE81617.1"/>
    <property type="molecule type" value="Genomic_DNA"/>
</dbReference>
<dbReference type="OrthoDB" id="68336at2759"/>
<keyword evidence="9 24" id="KW-0812">Transmembrane</keyword>
<feature type="compositionally biased region" description="Polar residues" evidence="23">
    <location>
        <begin position="212"/>
        <end position="226"/>
    </location>
</feature>
<dbReference type="GO" id="GO:0042973">
    <property type="term" value="F:glucan endo-1,3-beta-D-glucosidase activity"/>
    <property type="evidence" value="ECO:0007669"/>
    <property type="project" value="UniProtKB-EC"/>
</dbReference>
<dbReference type="GO" id="GO:0071555">
    <property type="term" value="P:cell wall organization"/>
    <property type="evidence" value="ECO:0007669"/>
    <property type="project" value="UniProtKB-KW"/>
</dbReference>
<feature type="transmembrane region" description="Helical" evidence="24">
    <location>
        <begin position="382"/>
        <end position="404"/>
    </location>
</feature>
<keyword evidence="15" id="KW-0325">Glycoprotein</keyword>
<evidence type="ECO:0000256" key="17">
    <source>
        <dbReference type="ARBA" id="ARBA00023316"/>
    </source>
</evidence>
<keyword evidence="18" id="KW-0624">Polysaccharide degradation</keyword>
<reference evidence="25" key="1">
    <citation type="submission" date="2010-03" db="EMBL/GenBank/DDBJ databases">
        <title>Annotation of Blastomyces dermatitidis strain ATCC 18188.</title>
        <authorList>
            <consortium name="The Broad Institute Genome Sequencing Platform"/>
            <consortium name="Broad Institute Genome Sequencing Center for Infectious Disease."/>
            <person name="Cuomo C."/>
            <person name="Klein B."/>
            <person name="Sullivan T."/>
            <person name="Heitman J."/>
            <person name="Young S."/>
            <person name="Zeng Q."/>
            <person name="Gargeya S."/>
            <person name="Alvarado L."/>
            <person name="Berlin A.M."/>
            <person name="Chapman S.B."/>
            <person name="Chen Z."/>
            <person name="Freedman E."/>
            <person name="Gellesch M."/>
            <person name="Goldberg J."/>
            <person name="Griggs A."/>
            <person name="Gujja S."/>
            <person name="Heilman E."/>
            <person name="Heiman D."/>
            <person name="Howarth C."/>
            <person name="Mehta T."/>
            <person name="Neiman D."/>
            <person name="Pearson M."/>
            <person name="Roberts A."/>
            <person name="Saif S."/>
            <person name="Shea T."/>
            <person name="Shenoy N."/>
            <person name="Sisk P."/>
            <person name="Stolte C."/>
            <person name="Sykes S."/>
            <person name="White J."/>
            <person name="Yandava C."/>
            <person name="Haas B."/>
            <person name="Nusbaum C."/>
            <person name="Birren B."/>
        </authorList>
    </citation>
    <scope>NUCLEOTIDE SEQUENCE [LARGE SCALE GENOMIC DNA]</scope>
    <source>
        <strain evidence="25">ATCC 18188</strain>
    </source>
</reference>
<keyword evidence="16" id="KW-0119">Carbohydrate metabolism</keyword>
<dbReference type="PANTHER" id="PTHR16631:SF17">
    <property type="entry name" value="GLUCAN ENDO-1,3-BETA-GLUCOSIDASE BTGC"/>
    <property type="match status" value="1"/>
</dbReference>
<keyword evidence="13 24" id="KW-1133">Transmembrane helix</keyword>
<evidence type="ECO:0000256" key="19">
    <source>
        <dbReference type="ARBA" id="ARBA00037649"/>
    </source>
</evidence>
<evidence type="ECO:0000256" key="10">
    <source>
        <dbReference type="ARBA" id="ARBA00022729"/>
    </source>
</evidence>
<feature type="compositionally biased region" description="Polar residues" evidence="23">
    <location>
        <begin position="121"/>
        <end position="130"/>
    </location>
</feature>
<comment type="catalytic activity">
    <reaction evidence="1">
        <text>Hydrolysis of (1-&gt;3)-beta-D-glucosidic linkages in (1-&gt;3)-beta-D-glucans.</text>
        <dbReference type="EC" id="3.2.1.39"/>
    </reaction>
</comment>
<comment type="function">
    <text evidence="19">Glucanases play a role in cell expansion during growth, in cell-cell fusion during mating, and in spore release during sporulation. This enzyme may be involved in beta-glucan degradation. Active on laminarin and lichenan.</text>
</comment>
<evidence type="ECO:0000256" key="1">
    <source>
        <dbReference type="ARBA" id="ARBA00000382"/>
    </source>
</evidence>
<name>F2TEF4_AJEDA</name>
<accession>F2TEF4</accession>
<evidence type="ECO:0000256" key="11">
    <source>
        <dbReference type="ARBA" id="ARBA00022801"/>
    </source>
</evidence>
<evidence type="ECO:0000256" key="3">
    <source>
        <dbReference type="ARBA" id="ARBA00004401"/>
    </source>
</evidence>
<evidence type="ECO:0000256" key="15">
    <source>
        <dbReference type="ARBA" id="ARBA00023180"/>
    </source>
</evidence>
<keyword evidence="7" id="KW-0134">Cell wall</keyword>
<dbReference type="PANTHER" id="PTHR16631">
    <property type="entry name" value="GLUCAN 1,3-BETA-GLUCOSIDASE"/>
    <property type="match status" value="1"/>
</dbReference>
<comment type="similarity">
    <text evidence="4 22">Belongs to the glycosyl hydrolase 17 family.</text>
</comment>
<feature type="compositionally biased region" description="Polar residues" evidence="23">
    <location>
        <begin position="25"/>
        <end position="34"/>
    </location>
</feature>
<evidence type="ECO:0000256" key="8">
    <source>
        <dbReference type="ARBA" id="ARBA00022525"/>
    </source>
</evidence>
<feature type="region of interest" description="Disordered" evidence="23">
    <location>
        <begin position="1"/>
        <end position="133"/>
    </location>
</feature>
<feature type="region of interest" description="Disordered" evidence="23">
    <location>
        <begin position="408"/>
        <end position="430"/>
    </location>
</feature>
<dbReference type="GO" id="GO:0005576">
    <property type="term" value="C:extracellular region"/>
    <property type="evidence" value="ECO:0007669"/>
    <property type="project" value="TreeGrafter"/>
</dbReference>
<evidence type="ECO:0000256" key="4">
    <source>
        <dbReference type="ARBA" id="ARBA00008773"/>
    </source>
</evidence>
<keyword evidence="17" id="KW-0961">Cell wall biogenesis/degradation</keyword>
<evidence type="ECO:0000256" key="24">
    <source>
        <dbReference type="SAM" id="Phobius"/>
    </source>
</evidence>
<evidence type="ECO:0000256" key="20">
    <source>
        <dbReference type="ARBA" id="ARBA00042373"/>
    </source>
</evidence>
<evidence type="ECO:0000256" key="18">
    <source>
        <dbReference type="ARBA" id="ARBA00023326"/>
    </source>
</evidence>
<comment type="subcellular location">
    <subcellularLocation>
        <location evidence="3">Cell membrane</location>
        <topology evidence="3">Single-pass type II membrane protein</topology>
    </subcellularLocation>
    <subcellularLocation>
        <location evidence="2">Secreted</location>
        <location evidence="2">Cell wall</location>
    </subcellularLocation>
</comment>